<dbReference type="GO" id="GO:0030431">
    <property type="term" value="P:sleep"/>
    <property type="evidence" value="ECO:0007669"/>
    <property type="project" value="InterPro"/>
</dbReference>
<evidence type="ECO:0000256" key="2">
    <source>
        <dbReference type="ARBA" id="ARBA00023180"/>
    </source>
</evidence>
<dbReference type="Pfam" id="PF17064">
    <property type="entry name" value="QVR"/>
    <property type="match status" value="1"/>
</dbReference>
<organism evidence="4 5">
    <name type="scientific">Orchesella cincta</name>
    <name type="common">Springtail</name>
    <name type="synonym">Podura cincta</name>
    <dbReference type="NCBI Taxonomy" id="48709"/>
    <lineage>
        <taxon>Eukaryota</taxon>
        <taxon>Metazoa</taxon>
        <taxon>Ecdysozoa</taxon>
        <taxon>Arthropoda</taxon>
        <taxon>Hexapoda</taxon>
        <taxon>Collembola</taxon>
        <taxon>Entomobryomorpha</taxon>
        <taxon>Entomobryoidea</taxon>
        <taxon>Orchesellidae</taxon>
        <taxon>Orchesellinae</taxon>
        <taxon>Orchesella</taxon>
    </lineage>
</organism>
<sequence>MTMISPHLTRNLSIFLLAYLLLAVSCDALDTTTTMDPTNPPTAPWFSCYVCRSDRDINCIKHPDKVPTIQCTEETHAAFLDDLERFPPEKPVPKYTRSTGITKWGCHRMISSDKTFVLRSCAVIAENQEDGCNYCRFKDHWAWCCYCQDSDCNSEVNRGSRPVLGIEGNDSLIRAVTVGLFTVTFNLYIKTCLA</sequence>
<keyword evidence="1 3" id="KW-0732">Signal</keyword>
<dbReference type="InterPro" id="IPR031424">
    <property type="entry name" value="QVR-like"/>
</dbReference>
<feature type="signal peptide" evidence="3">
    <location>
        <begin position="1"/>
        <end position="28"/>
    </location>
</feature>
<accession>A0A1D2NLN9</accession>
<name>A0A1D2NLN9_ORCCI</name>
<gene>
    <name evidence="4" type="ORF">Ocin01_00510</name>
</gene>
<protein>
    <submittedName>
        <fullName evidence="4">Uncharacterized protein</fullName>
    </submittedName>
</protein>
<dbReference type="GO" id="GO:0032222">
    <property type="term" value="P:regulation of synaptic transmission, cholinergic"/>
    <property type="evidence" value="ECO:0007669"/>
    <property type="project" value="InterPro"/>
</dbReference>
<dbReference type="Proteomes" id="UP000094527">
    <property type="component" value="Unassembled WGS sequence"/>
</dbReference>
<evidence type="ECO:0000313" key="4">
    <source>
        <dbReference type="EMBL" id="ODN06184.1"/>
    </source>
</evidence>
<dbReference type="EMBL" id="LJIJ01000009">
    <property type="protein sequence ID" value="ODN06184.1"/>
    <property type="molecule type" value="Genomic_DNA"/>
</dbReference>
<reference evidence="4 5" key="1">
    <citation type="journal article" date="2016" name="Genome Biol. Evol.">
        <title>Gene Family Evolution Reflects Adaptation to Soil Environmental Stressors in the Genome of the Collembolan Orchesella cincta.</title>
        <authorList>
            <person name="Faddeeva-Vakhrusheva A."/>
            <person name="Derks M.F."/>
            <person name="Anvar S.Y."/>
            <person name="Agamennone V."/>
            <person name="Suring W."/>
            <person name="Smit S."/>
            <person name="van Straalen N.M."/>
            <person name="Roelofs D."/>
        </authorList>
    </citation>
    <scope>NUCLEOTIDE SEQUENCE [LARGE SCALE GENOMIC DNA]</scope>
    <source>
        <tissue evidence="4">Mixed pool</tissue>
    </source>
</reference>
<evidence type="ECO:0000313" key="5">
    <source>
        <dbReference type="Proteomes" id="UP000094527"/>
    </source>
</evidence>
<evidence type="ECO:0000256" key="3">
    <source>
        <dbReference type="SAM" id="SignalP"/>
    </source>
</evidence>
<proteinExistence type="predicted"/>
<keyword evidence="5" id="KW-1185">Reference proteome</keyword>
<dbReference type="AlphaFoldDB" id="A0A1D2NLN9"/>
<comment type="caution">
    <text evidence="4">The sequence shown here is derived from an EMBL/GenBank/DDBJ whole genome shotgun (WGS) entry which is preliminary data.</text>
</comment>
<evidence type="ECO:0000256" key="1">
    <source>
        <dbReference type="ARBA" id="ARBA00022729"/>
    </source>
</evidence>
<keyword evidence="2" id="KW-0325">Glycoprotein</keyword>
<feature type="chain" id="PRO_5008905721" evidence="3">
    <location>
        <begin position="29"/>
        <end position="194"/>
    </location>
</feature>